<accession>A0A317Q7J7</accession>
<evidence type="ECO:0000313" key="2">
    <source>
        <dbReference type="EMBL" id="PWW10120.1"/>
    </source>
</evidence>
<dbReference type="Proteomes" id="UP000246744">
    <property type="component" value="Unassembled WGS sequence"/>
</dbReference>
<feature type="compositionally biased region" description="Basic and acidic residues" evidence="1">
    <location>
        <begin position="64"/>
        <end position="73"/>
    </location>
</feature>
<feature type="compositionally biased region" description="Polar residues" evidence="1">
    <location>
        <begin position="32"/>
        <end position="41"/>
    </location>
</feature>
<dbReference type="AlphaFoldDB" id="A0A317Q7J7"/>
<comment type="caution">
    <text evidence="2">The sequence shown here is derived from an EMBL/GenBank/DDBJ whole genome shotgun (WGS) entry which is preliminary data.</text>
</comment>
<name>A0A317Q7J7_9ENTR</name>
<feature type="region of interest" description="Disordered" evidence="1">
    <location>
        <begin position="13"/>
        <end position="73"/>
    </location>
</feature>
<organism evidence="2 3">
    <name type="scientific">Mangrovibacter plantisponsor</name>
    <dbReference type="NCBI Taxonomy" id="451513"/>
    <lineage>
        <taxon>Bacteria</taxon>
        <taxon>Pseudomonadati</taxon>
        <taxon>Pseudomonadota</taxon>
        <taxon>Gammaproteobacteria</taxon>
        <taxon>Enterobacterales</taxon>
        <taxon>Enterobacteriaceae</taxon>
        <taxon>Mangrovibacter</taxon>
    </lineage>
</organism>
<evidence type="ECO:0000256" key="1">
    <source>
        <dbReference type="SAM" id="MobiDB-lite"/>
    </source>
</evidence>
<feature type="compositionally biased region" description="Basic and acidic residues" evidence="1">
    <location>
        <begin position="21"/>
        <end position="31"/>
    </location>
</feature>
<evidence type="ECO:0000313" key="3">
    <source>
        <dbReference type="Proteomes" id="UP000246744"/>
    </source>
</evidence>
<sequence length="73" mass="8430">MHHLMWPYSKEISMATNTGNDSRKGSVRDRTQVQNPKNGNYTKRDTDSGQFMDQKQDGTPFKGVAKEVDKRRK</sequence>
<protein>
    <submittedName>
        <fullName evidence="2">Uncharacterized protein</fullName>
    </submittedName>
</protein>
<gene>
    <name evidence="2" type="ORF">DES37_104221</name>
</gene>
<proteinExistence type="predicted"/>
<keyword evidence="3" id="KW-1185">Reference proteome</keyword>
<dbReference type="EMBL" id="QGTS01000004">
    <property type="protein sequence ID" value="PWW10120.1"/>
    <property type="molecule type" value="Genomic_DNA"/>
</dbReference>
<reference evidence="2 3" key="1">
    <citation type="submission" date="2018-05" db="EMBL/GenBank/DDBJ databases">
        <title>Genomic Encyclopedia of Type Strains, Phase IV (KMG-IV): sequencing the most valuable type-strain genomes for metagenomic binning, comparative biology and taxonomic classification.</title>
        <authorList>
            <person name="Goeker M."/>
        </authorList>
    </citation>
    <scope>NUCLEOTIDE SEQUENCE [LARGE SCALE GENOMIC DNA]</scope>
    <source>
        <strain evidence="2 3">DSM 19579</strain>
    </source>
</reference>